<accession>A0AB33T010</accession>
<proteinExistence type="predicted"/>
<dbReference type="RefSeq" id="WP_227469824.1">
    <property type="nucleotide sequence ID" value="NZ_CM125928.1"/>
</dbReference>
<dbReference type="GO" id="GO:0000150">
    <property type="term" value="F:DNA strand exchange activity"/>
    <property type="evidence" value="ECO:0007669"/>
    <property type="project" value="InterPro"/>
</dbReference>
<dbReference type="InterPro" id="IPR006119">
    <property type="entry name" value="Resolv_N"/>
</dbReference>
<keyword evidence="2" id="KW-0233">DNA recombination</keyword>
<dbReference type="Pfam" id="PF07508">
    <property type="entry name" value="Recombinase"/>
    <property type="match status" value="1"/>
</dbReference>
<dbReference type="InterPro" id="IPR036162">
    <property type="entry name" value="Resolvase-like_N_sf"/>
</dbReference>
<evidence type="ECO:0000259" key="3">
    <source>
        <dbReference type="SMART" id="SM00857"/>
    </source>
</evidence>
<dbReference type="SUPFAM" id="SSF53041">
    <property type="entry name" value="Resolvase-like"/>
    <property type="match status" value="1"/>
</dbReference>
<protein>
    <submittedName>
        <fullName evidence="4">Phage Integrase</fullName>
    </submittedName>
</protein>
<organism evidence="4 5">
    <name type="scientific">Mycobacteroides abscessus</name>
    <dbReference type="NCBI Taxonomy" id="36809"/>
    <lineage>
        <taxon>Bacteria</taxon>
        <taxon>Bacillati</taxon>
        <taxon>Actinomycetota</taxon>
        <taxon>Actinomycetes</taxon>
        <taxon>Mycobacteriales</taxon>
        <taxon>Mycobacteriaceae</taxon>
        <taxon>Mycobacteroides</taxon>
    </lineage>
</organism>
<name>A0AB33T010_9MYCO</name>
<keyword evidence="1" id="KW-0238">DNA-binding</keyword>
<dbReference type="PANTHER" id="PTHR30461:SF2">
    <property type="entry name" value="SERINE RECOMBINASE PINE-RELATED"/>
    <property type="match status" value="1"/>
</dbReference>
<dbReference type="InterPro" id="IPR050639">
    <property type="entry name" value="SSR_resolvase"/>
</dbReference>
<evidence type="ECO:0000256" key="2">
    <source>
        <dbReference type="ARBA" id="ARBA00023172"/>
    </source>
</evidence>
<dbReference type="InterPro" id="IPR011109">
    <property type="entry name" value="DNA_bind_recombinase_dom"/>
</dbReference>
<dbReference type="Proteomes" id="UP000038487">
    <property type="component" value="Unassembled WGS sequence"/>
</dbReference>
<dbReference type="InterPro" id="IPR038109">
    <property type="entry name" value="DNA_bind_recomb_sf"/>
</dbReference>
<dbReference type="AlphaFoldDB" id="A0AB33T010"/>
<dbReference type="Gene3D" id="3.40.50.1390">
    <property type="entry name" value="Resolvase, N-terminal catalytic domain"/>
    <property type="match status" value="1"/>
</dbReference>
<dbReference type="PANTHER" id="PTHR30461">
    <property type="entry name" value="DNA-INVERTASE FROM LAMBDOID PROPHAGE"/>
    <property type="match status" value="1"/>
</dbReference>
<evidence type="ECO:0000256" key="1">
    <source>
        <dbReference type="ARBA" id="ARBA00023125"/>
    </source>
</evidence>
<dbReference type="EMBL" id="CSUW01000002">
    <property type="protein sequence ID" value="CPT06520.1"/>
    <property type="molecule type" value="Genomic_DNA"/>
</dbReference>
<evidence type="ECO:0000313" key="4">
    <source>
        <dbReference type="EMBL" id="CPT06520.1"/>
    </source>
</evidence>
<gene>
    <name evidence="4" type="ORF">ERS075527_00779</name>
</gene>
<evidence type="ECO:0000313" key="5">
    <source>
        <dbReference type="Proteomes" id="UP000038487"/>
    </source>
</evidence>
<sequence>MRQQLRAIVGSRVSHLSDQVETTSKVSHLAQRAEGERWAKSRGYEVVGAFEDLGVSAGRTTPFERPDLGKWLAPERLHEWDVLVFSKIDRAFRSTSDCVDFARWAEGNRKIIAFSGDGLVLDYLNPKSDSLDQMMSELFIYIGSFFAQLELNRFKTRATDRISHLRMTDRVSHGVPPLGFRTVPHPSGQGKALERDPEGYALLHEMKDKLLYENYSITALVKWLHDPRCLANKEIDPSTKRSRPTHVTNCSCRQTNAASARGGDKWWSATTVRRVLTSERTQGIRMSGGNPVLDSQGMPVRLAKPTFTDDEWIQIQQVLNRRSESGKARQMTPNPLAGIGYCVCGYALCLHRRKSSAGTLHTYVRCGQGCRGAWKLADVDELLDGAFLASYGDEEMTRSVFVPGEDRSEELAGIERSITRLRWESDNDLVDDEQLYQTRMGSLLTRKRDIGQIVVPARWERRGTGKTYRELWADPETDRRQVMRDARIRLVLHFVPKGSDAPFVRRAEFQDLWHSEQGSS</sequence>
<feature type="domain" description="Resolvase/invertase-type recombinase catalytic" evidence="3">
    <location>
        <begin position="7"/>
        <end position="171"/>
    </location>
</feature>
<comment type="caution">
    <text evidence="4">The sequence shown here is derived from an EMBL/GenBank/DDBJ whole genome shotgun (WGS) entry which is preliminary data.</text>
</comment>
<dbReference type="Pfam" id="PF00239">
    <property type="entry name" value="Resolvase"/>
    <property type="match status" value="1"/>
</dbReference>
<dbReference type="SMART" id="SM00857">
    <property type="entry name" value="Resolvase"/>
    <property type="match status" value="1"/>
</dbReference>
<dbReference type="Gene3D" id="3.90.1750.20">
    <property type="entry name" value="Putative Large Serine Recombinase, Chain B, Domain 2"/>
    <property type="match status" value="1"/>
</dbReference>
<dbReference type="CDD" id="cd00338">
    <property type="entry name" value="Ser_Recombinase"/>
    <property type="match status" value="1"/>
</dbReference>
<dbReference type="GO" id="GO:0003677">
    <property type="term" value="F:DNA binding"/>
    <property type="evidence" value="ECO:0007669"/>
    <property type="project" value="UniProtKB-KW"/>
</dbReference>
<reference evidence="4 5" key="1">
    <citation type="submission" date="2015-03" db="EMBL/GenBank/DDBJ databases">
        <authorList>
            <consortium name="Pathogen Informatics"/>
            <person name="Murphy D."/>
        </authorList>
    </citation>
    <scope>NUCLEOTIDE SEQUENCE [LARGE SCALE GENOMIC DNA]</scope>
    <source>
        <strain evidence="4 5">PAP036</strain>
    </source>
</reference>